<dbReference type="PANTHER" id="PTHR11935">
    <property type="entry name" value="BETA LACTAMASE DOMAIN"/>
    <property type="match status" value="1"/>
</dbReference>
<protein>
    <submittedName>
        <fullName evidence="1">Metallo-beta-lactamase family protein</fullName>
    </submittedName>
</protein>
<keyword evidence="2" id="KW-1185">Reference proteome</keyword>
<dbReference type="SUPFAM" id="SSF56281">
    <property type="entry name" value="Metallo-hydrolase/oxidoreductase"/>
    <property type="match status" value="1"/>
</dbReference>
<dbReference type="InterPro" id="IPR036866">
    <property type="entry name" value="RibonucZ/Hydroxyglut_hydro"/>
</dbReference>
<dbReference type="GO" id="GO:0004416">
    <property type="term" value="F:hydroxyacylglutathione hydrolase activity"/>
    <property type="evidence" value="ECO:0007669"/>
    <property type="project" value="TreeGrafter"/>
</dbReference>
<dbReference type="Proteomes" id="UP000683000">
    <property type="component" value="Unassembled WGS sequence"/>
</dbReference>
<dbReference type="Gene3D" id="3.60.15.10">
    <property type="entry name" value="Ribonuclease Z/Hydroxyacylglutathione hydrolase-like"/>
    <property type="match status" value="1"/>
</dbReference>
<organism evidence="1 2">
    <name type="scientific">Boletus reticuloceps</name>
    <dbReference type="NCBI Taxonomy" id="495285"/>
    <lineage>
        <taxon>Eukaryota</taxon>
        <taxon>Fungi</taxon>
        <taxon>Dikarya</taxon>
        <taxon>Basidiomycota</taxon>
        <taxon>Agaricomycotina</taxon>
        <taxon>Agaricomycetes</taxon>
        <taxon>Agaricomycetidae</taxon>
        <taxon>Boletales</taxon>
        <taxon>Boletineae</taxon>
        <taxon>Boletaceae</taxon>
        <taxon>Boletoideae</taxon>
        <taxon>Boletus</taxon>
    </lineage>
</organism>
<name>A0A8I2YXQ7_9AGAM</name>
<evidence type="ECO:0000313" key="1">
    <source>
        <dbReference type="EMBL" id="KAG6379127.1"/>
    </source>
</evidence>
<reference evidence="1" key="1">
    <citation type="submission" date="2021-03" db="EMBL/GenBank/DDBJ databases">
        <title>Evolutionary innovations through gain and loss of genes in the ectomycorrhizal Boletales.</title>
        <authorList>
            <person name="Wu G."/>
            <person name="Miyauchi S."/>
            <person name="Morin E."/>
            <person name="Yang Z.-L."/>
            <person name="Xu J."/>
            <person name="Martin F.M."/>
        </authorList>
    </citation>
    <scope>NUCLEOTIDE SEQUENCE</scope>
    <source>
        <strain evidence="1">BR01</strain>
    </source>
</reference>
<dbReference type="PANTHER" id="PTHR11935:SF94">
    <property type="entry name" value="TENZING NORGAY, ISOFORM C"/>
    <property type="match status" value="1"/>
</dbReference>
<dbReference type="OrthoDB" id="515692at2759"/>
<evidence type="ECO:0000313" key="2">
    <source>
        <dbReference type="Proteomes" id="UP000683000"/>
    </source>
</evidence>
<proteinExistence type="predicted"/>
<accession>A0A8I2YXQ7</accession>
<dbReference type="EMBL" id="JAGFBS010000005">
    <property type="protein sequence ID" value="KAG6379127.1"/>
    <property type="molecule type" value="Genomic_DNA"/>
</dbReference>
<gene>
    <name evidence="1" type="ORF">JVT61DRAFT_11564</name>
</gene>
<sequence>MKVVPVPVRQDNYAYLIIDQPSNKAAAVDPYDVPKVQAAADRLGVLLVAALTTHHHHDHSGGNEVRL</sequence>
<dbReference type="AlphaFoldDB" id="A0A8I2YXQ7"/>
<comment type="caution">
    <text evidence="1">The sequence shown here is derived from an EMBL/GenBank/DDBJ whole genome shotgun (WGS) entry which is preliminary data.</text>
</comment>